<keyword evidence="9" id="KW-1185">Reference proteome</keyword>
<dbReference type="NCBIfam" id="NF009191">
    <property type="entry name" value="PRK12539.1"/>
    <property type="match status" value="1"/>
</dbReference>
<evidence type="ECO:0000259" key="6">
    <source>
        <dbReference type="Pfam" id="PF04542"/>
    </source>
</evidence>
<dbReference type="EMBL" id="CP073078">
    <property type="protein sequence ID" value="QUD87582.1"/>
    <property type="molecule type" value="Genomic_DNA"/>
</dbReference>
<dbReference type="InterPro" id="IPR036388">
    <property type="entry name" value="WH-like_DNA-bd_sf"/>
</dbReference>
<dbReference type="InterPro" id="IPR014284">
    <property type="entry name" value="RNA_pol_sigma-70_dom"/>
</dbReference>
<evidence type="ECO:0000313" key="8">
    <source>
        <dbReference type="EMBL" id="QUD87582.1"/>
    </source>
</evidence>
<dbReference type="AlphaFoldDB" id="A0A975FZ88"/>
<organism evidence="8 9">
    <name type="scientific">Phenylobacterium montanum</name>
    <dbReference type="NCBI Taxonomy" id="2823693"/>
    <lineage>
        <taxon>Bacteria</taxon>
        <taxon>Pseudomonadati</taxon>
        <taxon>Pseudomonadota</taxon>
        <taxon>Alphaproteobacteria</taxon>
        <taxon>Caulobacterales</taxon>
        <taxon>Caulobacteraceae</taxon>
        <taxon>Phenylobacterium</taxon>
    </lineage>
</organism>
<dbReference type="SUPFAM" id="SSF88659">
    <property type="entry name" value="Sigma3 and sigma4 domains of RNA polymerase sigma factors"/>
    <property type="match status" value="1"/>
</dbReference>
<dbReference type="Gene3D" id="1.10.10.10">
    <property type="entry name" value="Winged helix-like DNA-binding domain superfamily/Winged helix DNA-binding domain"/>
    <property type="match status" value="1"/>
</dbReference>
<keyword evidence="2" id="KW-0805">Transcription regulation</keyword>
<dbReference type="SUPFAM" id="SSF88946">
    <property type="entry name" value="Sigma2 domain of RNA polymerase sigma factors"/>
    <property type="match status" value="1"/>
</dbReference>
<dbReference type="GO" id="GO:0003677">
    <property type="term" value="F:DNA binding"/>
    <property type="evidence" value="ECO:0007669"/>
    <property type="project" value="UniProtKB-KW"/>
</dbReference>
<gene>
    <name evidence="8" type="ORF">KCG34_21425</name>
</gene>
<dbReference type="Gene3D" id="1.10.1740.10">
    <property type="match status" value="1"/>
</dbReference>
<feature type="domain" description="RNA polymerase sigma factor 70 region 4 type 2" evidence="7">
    <location>
        <begin position="118"/>
        <end position="170"/>
    </location>
</feature>
<evidence type="ECO:0000256" key="2">
    <source>
        <dbReference type="ARBA" id="ARBA00023015"/>
    </source>
</evidence>
<feature type="domain" description="RNA polymerase sigma-70 region 2" evidence="6">
    <location>
        <begin position="33"/>
        <end position="92"/>
    </location>
</feature>
<dbReference type="Pfam" id="PF04542">
    <property type="entry name" value="Sigma70_r2"/>
    <property type="match status" value="1"/>
</dbReference>
<dbReference type="InterPro" id="IPR013324">
    <property type="entry name" value="RNA_pol_sigma_r3/r4-like"/>
</dbReference>
<dbReference type="InterPro" id="IPR013249">
    <property type="entry name" value="RNA_pol_sigma70_r4_t2"/>
</dbReference>
<dbReference type="Pfam" id="PF08281">
    <property type="entry name" value="Sigma70_r4_2"/>
    <property type="match status" value="1"/>
</dbReference>
<comment type="similarity">
    <text evidence="1">Belongs to the sigma-70 factor family. ECF subfamily.</text>
</comment>
<dbReference type="GO" id="GO:0006352">
    <property type="term" value="P:DNA-templated transcription initiation"/>
    <property type="evidence" value="ECO:0007669"/>
    <property type="project" value="InterPro"/>
</dbReference>
<dbReference type="KEGG" id="caul:KCG34_21425"/>
<dbReference type="RefSeq" id="WP_211937634.1">
    <property type="nucleotide sequence ID" value="NZ_CP073078.1"/>
</dbReference>
<accession>A0A975FZ88</accession>
<evidence type="ECO:0000256" key="5">
    <source>
        <dbReference type="ARBA" id="ARBA00023163"/>
    </source>
</evidence>
<dbReference type="InterPro" id="IPR007627">
    <property type="entry name" value="RNA_pol_sigma70_r2"/>
</dbReference>
<dbReference type="NCBIfam" id="TIGR02937">
    <property type="entry name" value="sigma70-ECF"/>
    <property type="match status" value="1"/>
</dbReference>
<reference evidence="8" key="1">
    <citation type="submission" date="2021-04" db="EMBL/GenBank/DDBJ databases">
        <title>The complete genome sequence of Caulobacter sp. S6.</title>
        <authorList>
            <person name="Tang Y."/>
            <person name="Ouyang W."/>
            <person name="Liu Q."/>
            <person name="Huang B."/>
            <person name="Guo Z."/>
            <person name="Lei P."/>
        </authorList>
    </citation>
    <scope>NUCLEOTIDE SEQUENCE</scope>
    <source>
        <strain evidence="8">S6</strain>
    </source>
</reference>
<keyword evidence="4" id="KW-0238">DNA-binding</keyword>
<dbReference type="PANTHER" id="PTHR43133:SF58">
    <property type="entry name" value="ECF RNA POLYMERASE SIGMA FACTOR SIGD"/>
    <property type="match status" value="1"/>
</dbReference>
<dbReference type="InterPro" id="IPR039425">
    <property type="entry name" value="RNA_pol_sigma-70-like"/>
</dbReference>
<evidence type="ECO:0000313" key="9">
    <source>
        <dbReference type="Proteomes" id="UP000676409"/>
    </source>
</evidence>
<evidence type="ECO:0000256" key="3">
    <source>
        <dbReference type="ARBA" id="ARBA00023082"/>
    </source>
</evidence>
<dbReference type="GO" id="GO:0016987">
    <property type="term" value="F:sigma factor activity"/>
    <property type="evidence" value="ECO:0007669"/>
    <property type="project" value="UniProtKB-KW"/>
</dbReference>
<dbReference type="Proteomes" id="UP000676409">
    <property type="component" value="Chromosome"/>
</dbReference>
<evidence type="ECO:0000259" key="7">
    <source>
        <dbReference type="Pfam" id="PF08281"/>
    </source>
</evidence>
<dbReference type="CDD" id="cd06171">
    <property type="entry name" value="Sigma70_r4"/>
    <property type="match status" value="1"/>
</dbReference>
<evidence type="ECO:0000256" key="4">
    <source>
        <dbReference type="ARBA" id="ARBA00023125"/>
    </source>
</evidence>
<dbReference type="InterPro" id="IPR013325">
    <property type="entry name" value="RNA_pol_sigma_r2"/>
</dbReference>
<keyword evidence="3" id="KW-0731">Sigma factor</keyword>
<dbReference type="PANTHER" id="PTHR43133">
    <property type="entry name" value="RNA POLYMERASE ECF-TYPE SIGMA FACTO"/>
    <property type="match status" value="1"/>
</dbReference>
<protein>
    <submittedName>
        <fullName evidence="8">Sigma-70 family RNA polymerase sigma factor</fullName>
    </submittedName>
</protein>
<name>A0A975FZ88_9CAUL</name>
<evidence type="ECO:0000256" key="1">
    <source>
        <dbReference type="ARBA" id="ARBA00010641"/>
    </source>
</evidence>
<keyword evidence="5" id="KW-0804">Transcription</keyword>
<sequence>MTDEAQLKALMVKGLGGDTVAHGRLLSHLSRCLRGYFARRLGSGAADLEDLVQDTLLAIHLKRASYDTAQPFTPWAYAVARYKLIDHYRRSGARKAVPLEEAGVLLAQDDVEEGAVRRDLGKLLNTLPERQRQVMIEVKLAGHSVEEAARRSGMSVSAVKVAIHRGIKALGKRVRDED</sequence>
<proteinExistence type="inferred from homology"/>